<dbReference type="EMBL" id="MN817127">
    <property type="protein sequence ID" value="QNK05431.1"/>
    <property type="molecule type" value="Genomic_DNA"/>
</dbReference>
<reference evidence="2" key="1">
    <citation type="submission" date="2019-12" db="EMBL/GenBank/DDBJ databases">
        <authorList>
            <person name="Liu H."/>
            <person name="He Y."/>
            <person name="Yang M."/>
        </authorList>
    </citation>
    <scope>NUCLEOTIDE SEQUENCE</scope>
</reference>
<dbReference type="CTD" id="4509"/>
<keyword evidence="1" id="KW-1133">Transmembrane helix</keyword>
<organism evidence="2">
    <name type="scientific">Scyllarides haanii</name>
    <dbReference type="NCBI Taxonomy" id="1104395"/>
    <lineage>
        <taxon>Eukaryota</taxon>
        <taxon>Metazoa</taxon>
        <taxon>Ecdysozoa</taxon>
        <taxon>Arthropoda</taxon>
        <taxon>Crustacea</taxon>
        <taxon>Multicrustacea</taxon>
        <taxon>Malacostraca</taxon>
        <taxon>Eumalacostraca</taxon>
        <taxon>Eucarida</taxon>
        <taxon>Decapoda</taxon>
        <taxon>Pleocyemata</taxon>
        <taxon>Achelata</taxon>
        <taxon>Palinuroidea</taxon>
        <taxon>Scyllaridae</taxon>
        <taxon>Scyllarides</taxon>
    </lineage>
</organism>
<dbReference type="AlphaFoldDB" id="A0A7G8QF73"/>
<keyword evidence="1" id="KW-0812">Transmembrane</keyword>
<sequence length="52" mass="6371">MPQMAPMFWLILFFVFLTSLLCFSIMSYFMIAQEKSFILPDKIFVKQNLWKW</sequence>
<gene>
    <name evidence="2" type="primary">ATP8</name>
</gene>
<dbReference type="GeneID" id="60462928"/>
<proteinExistence type="predicted"/>
<keyword evidence="2" id="KW-0496">Mitochondrion</keyword>
<evidence type="ECO:0000256" key="1">
    <source>
        <dbReference type="SAM" id="Phobius"/>
    </source>
</evidence>
<accession>A0A7G8QF73</accession>
<name>A0A7G8QF73_9EUCA</name>
<evidence type="ECO:0000313" key="2">
    <source>
        <dbReference type="EMBL" id="QNK05431.1"/>
    </source>
</evidence>
<keyword evidence="1" id="KW-0472">Membrane</keyword>
<dbReference type="RefSeq" id="YP_009975987.1">
    <property type="nucleotide sequence ID" value="NC_052010.1"/>
</dbReference>
<protein>
    <submittedName>
        <fullName evidence="2">ATP synthase F0 subunit 8</fullName>
    </submittedName>
</protein>
<geneLocation type="mitochondrion" evidence="2"/>
<feature type="transmembrane region" description="Helical" evidence="1">
    <location>
        <begin position="6"/>
        <end position="31"/>
    </location>
</feature>